<protein>
    <recommendedName>
        <fullName evidence="3">beta-glucosidase</fullName>
        <ecNumber evidence="3">3.2.1.21</ecNumber>
    </recommendedName>
</protein>
<feature type="domain" description="Glycoside hydrolase family 3 C-terminal" evidence="9">
    <location>
        <begin position="410"/>
        <end position="593"/>
    </location>
</feature>
<dbReference type="PANTHER" id="PTHR30620:SF16">
    <property type="entry name" value="LYSOSOMAL BETA GLUCOSIDASE"/>
    <property type="match status" value="1"/>
</dbReference>
<dbReference type="EC" id="3.2.1.21" evidence="3"/>
<evidence type="ECO:0000259" key="8">
    <source>
        <dbReference type="Pfam" id="PF00933"/>
    </source>
</evidence>
<sequence length="613" mass="66277">MTQPHPLNEEGRALVERLLRDMTLSEKAGQMTQPEKNSVKQGDVTRLSLGSVLSGGGGNPDPNTPHAWREMVGAYLHEARSSRLGIPLLYGVDAVHGHNNVVGTTIFPHNIALGATRDADLVRRIGRATALEVAATNVRWNFAPAVSMPHDLRWGRTYEGYGQDPQLVSELASAYVQGLRGAAWNDPTAVLPSVKHFIADGHTSWGSSTRVDRNALDVDRTLAIAQMGEGFMELLDQGAWQLDQGDSRIDEATLRAVHLPPYRAAIEAGALNVMASFSSWNGLKMHGHRYLLTDVLKGELGFEGFVVSDWEAIDQLHPGDYHRCVADAINAGVDMVMVPFDYEKFIGTLVAAVQCGDVTQERIDDAVRRILTAKVVLGLFDIPETDPALLNVVGCAEHRALAREAVRKSLVLLRNEGNVLPLSDNTPTVLVAGSAADDMGAQCGGWTITWMGGHGPITPGTSILEGFQRALPGRVNYSADGQVDARYPVGIAVVAEEPYAEGMGDRAELRLDAQQLRMLARVREQCDRLVVVLLSGRPLIITDELPQWDAFVAAWLPGTEGDGVTDVLLGRAPFTGTLSVDWPRTHADLPRTDASASLWDLGAGITTVRTAAD</sequence>
<dbReference type="Gene3D" id="3.40.50.1700">
    <property type="entry name" value="Glycoside hydrolase family 3 C-terminal domain"/>
    <property type="match status" value="1"/>
</dbReference>
<dbReference type="InterPro" id="IPR036962">
    <property type="entry name" value="Glyco_hydro_3_N_sf"/>
</dbReference>
<dbReference type="InterPro" id="IPR017853">
    <property type="entry name" value="GH"/>
</dbReference>
<keyword evidence="11" id="KW-1185">Reference proteome</keyword>
<dbReference type="InterPro" id="IPR051915">
    <property type="entry name" value="Cellulose_Degrad_GH3"/>
</dbReference>
<dbReference type="InterPro" id="IPR001764">
    <property type="entry name" value="Glyco_hydro_3_N"/>
</dbReference>
<dbReference type="SUPFAM" id="SSF52279">
    <property type="entry name" value="Beta-D-glucan exohydrolase, C-terminal domain"/>
    <property type="match status" value="1"/>
</dbReference>
<dbReference type="PROSITE" id="PS00775">
    <property type="entry name" value="GLYCOSYL_HYDROL_F3"/>
    <property type="match status" value="1"/>
</dbReference>
<evidence type="ECO:0000313" key="10">
    <source>
        <dbReference type="EMBL" id="GGK26358.1"/>
    </source>
</evidence>
<comment type="similarity">
    <text evidence="2 7">Belongs to the glycosyl hydrolase 3 family.</text>
</comment>
<dbReference type="RefSeq" id="WP_189007672.1">
    <property type="nucleotide sequence ID" value="NZ_BMPP01000007.1"/>
</dbReference>
<reference evidence="11" key="1">
    <citation type="journal article" date="2019" name="Int. J. Syst. Evol. Microbiol.">
        <title>The Global Catalogue of Microorganisms (GCM) 10K type strain sequencing project: providing services to taxonomists for standard genome sequencing and annotation.</title>
        <authorList>
            <consortium name="The Broad Institute Genomics Platform"/>
            <consortium name="The Broad Institute Genome Sequencing Center for Infectious Disease"/>
            <person name="Wu L."/>
            <person name="Ma J."/>
        </authorList>
    </citation>
    <scope>NUCLEOTIDE SEQUENCE [LARGE SCALE GENOMIC DNA]</scope>
    <source>
        <strain evidence="11">JCM 30331</strain>
    </source>
</reference>
<evidence type="ECO:0000256" key="5">
    <source>
        <dbReference type="ARBA" id="ARBA00022801"/>
    </source>
</evidence>
<evidence type="ECO:0000256" key="6">
    <source>
        <dbReference type="ARBA" id="ARBA00023295"/>
    </source>
</evidence>
<evidence type="ECO:0000256" key="2">
    <source>
        <dbReference type="ARBA" id="ARBA00005336"/>
    </source>
</evidence>
<evidence type="ECO:0000256" key="7">
    <source>
        <dbReference type="RuleBase" id="RU361161"/>
    </source>
</evidence>
<evidence type="ECO:0000256" key="1">
    <source>
        <dbReference type="ARBA" id="ARBA00000448"/>
    </source>
</evidence>
<dbReference type="InterPro" id="IPR036881">
    <property type="entry name" value="Glyco_hydro_3_C_sf"/>
</dbReference>
<dbReference type="SUPFAM" id="SSF51445">
    <property type="entry name" value="(Trans)glycosidases"/>
    <property type="match status" value="1"/>
</dbReference>
<dbReference type="PANTHER" id="PTHR30620">
    <property type="entry name" value="PERIPLASMIC BETA-GLUCOSIDASE-RELATED"/>
    <property type="match status" value="1"/>
</dbReference>
<dbReference type="Pfam" id="PF01915">
    <property type="entry name" value="Glyco_hydro_3_C"/>
    <property type="match status" value="1"/>
</dbReference>
<feature type="domain" description="Glycoside hydrolase family 3 N-terminal" evidence="8">
    <location>
        <begin position="248"/>
        <end position="372"/>
    </location>
</feature>
<comment type="catalytic activity">
    <reaction evidence="1">
        <text>Hydrolysis of terminal, non-reducing beta-D-glucosyl residues with release of beta-D-glucose.</text>
        <dbReference type="EC" id="3.2.1.21"/>
    </reaction>
</comment>
<accession>A0ABQ2EY40</accession>
<feature type="domain" description="Glycoside hydrolase family 3 N-terminal" evidence="8">
    <location>
        <begin position="23"/>
        <end position="210"/>
    </location>
</feature>
<dbReference type="InterPro" id="IPR002772">
    <property type="entry name" value="Glyco_hydro_3_C"/>
</dbReference>
<keyword evidence="4" id="KW-0732">Signal</keyword>
<dbReference type="InterPro" id="IPR019800">
    <property type="entry name" value="Glyco_hydro_3_AS"/>
</dbReference>
<comment type="caution">
    <text evidence="10">The sequence shown here is derived from an EMBL/GenBank/DDBJ whole genome shotgun (WGS) entry which is preliminary data.</text>
</comment>
<dbReference type="PRINTS" id="PR00133">
    <property type="entry name" value="GLHYDRLASE3"/>
</dbReference>
<name>A0ABQ2EY40_9DEIO</name>
<dbReference type="EMBL" id="BMPP01000007">
    <property type="protein sequence ID" value="GGK26358.1"/>
    <property type="molecule type" value="Genomic_DNA"/>
</dbReference>
<evidence type="ECO:0000256" key="4">
    <source>
        <dbReference type="ARBA" id="ARBA00022729"/>
    </source>
</evidence>
<dbReference type="Gene3D" id="3.20.20.300">
    <property type="entry name" value="Glycoside hydrolase, family 3, N-terminal domain"/>
    <property type="match status" value="1"/>
</dbReference>
<keyword evidence="6 7" id="KW-0326">Glycosidase</keyword>
<evidence type="ECO:0000256" key="3">
    <source>
        <dbReference type="ARBA" id="ARBA00012744"/>
    </source>
</evidence>
<evidence type="ECO:0000259" key="9">
    <source>
        <dbReference type="Pfam" id="PF01915"/>
    </source>
</evidence>
<dbReference type="Pfam" id="PF00933">
    <property type="entry name" value="Glyco_hydro_3"/>
    <property type="match status" value="2"/>
</dbReference>
<proteinExistence type="inferred from homology"/>
<gene>
    <name evidence="10" type="ORF">GCM10008955_20230</name>
</gene>
<organism evidence="10 11">
    <name type="scientific">Deinococcus malanensis</name>
    <dbReference type="NCBI Taxonomy" id="1706855"/>
    <lineage>
        <taxon>Bacteria</taxon>
        <taxon>Thermotogati</taxon>
        <taxon>Deinococcota</taxon>
        <taxon>Deinococci</taxon>
        <taxon>Deinococcales</taxon>
        <taxon>Deinococcaceae</taxon>
        <taxon>Deinococcus</taxon>
    </lineage>
</organism>
<dbReference type="Proteomes" id="UP000647587">
    <property type="component" value="Unassembled WGS sequence"/>
</dbReference>
<keyword evidence="5 7" id="KW-0378">Hydrolase</keyword>
<evidence type="ECO:0000313" key="11">
    <source>
        <dbReference type="Proteomes" id="UP000647587"/>
    </source>
</evidence>